<name>A0ABY4APB0_9BURK</name>
<keyword evidence="2" id="KW-1185">Reference proteome</keyword>
<evidence type="ECO:0000313" key="2">
    <source>
        <dbReference type="Proteomes" id="UP000831607"/>
    </source>
</evidence>
<protein>
    <submittedName>
        <fullName evidence="1">Uncharacterized protein</fullName>
    </submittedName>
</protein>
<proteinExistence type="predicted"/>
<dbReference type="Proteomes" id="UP000831607">
    <property type="component" value="Chromosome"/>
</dbReference>
<dbReference type="EMBL" id="CP063982">
    <property type="protein sequence ID" value="UOD51461.1"/>
    <property type="molecule type" value="Genomic_DNA"/>
</dbReference>
<evidence type="ECO:0000313" key="1">
    <source>
        <dbReference type="EMBL" id="UOD51461.1"/>
    </source>
</evidence>
<accession>A0ABY4APB0</accession>
<dbReference type="RefSeq" id="WP_243479925.1">
    <property type="nucleotide sequence ID" value="NZ_CP063982.1"/>
</dbReference>
<sequence>MKKHVAQPMIEPWEVVSKKAYWDRDVDLQRWRDRIATGHRSYLPDAIKAMHPREFIHFYGKKAFVLDWPRLRAQLPTQVHRHCPIYDVFWSQLAGGGYDLRPFADYYDLPERRRQFLRAVAKKPGQSIYEVAMSLNMQYRRAHDHTTALMRENRIRGKEVIDNSRRKIKLYPTYGRAAITHRDKKASSTAALDAHPIHKRI</sequence>
<organism evidence="1 2">
    <name type="scientific">Orrella daihaiensis</name>
    <dbReference type="NCBI Taxonomy" id="2782176"/>
    <lineage>
        <taxon>Bacteria</taxon>
        <taxon>Pseudomonadati</taxon>
        <taxon>Pseudomonadota</taxon>
        <taxon>Betaproteobacteria</taxon>
        <taxon>Burkholderiales</taxon>
        <taxon>Alcaligenaceae</taxon>
        <taxon>Orrella</taxon>
    </lineage>
</organism>
<reference evidence="1 2" key="1">
    <citation type="submission" date="2020-11" db="EMBL/GenBank/DDBJ databases">
        <title>Algicoccus daihaiensis sp.nov., isolated from Daihai Lake in Inner Mongolia.</title>
        <authorList>
            <person name="Kai J."/>
        </authorList>
    </citation>
    <scope>NUCLEOTIDE SEQUENCE [LARGE SCALE GENOMIC DNA]</scope>
    <source>
        <strain evidence="2">f23</strain>
    </source>
</reference>
<gene>
    <name evidence="1" type="ORF">DHf2319_06455</name>
</gene>